<organism evidence="2 3">
    <name type="scientific">Salimicrobium salexigens</name>
    <dbReference type="NCBI Taxonomy" id="908941"/>
    <lineage>
        <taxon>Bacteria</taxon>
        <taxon>Bacillati</taxon>
        <taxon>Bacillota</taxon>
        <taxon>Bacilli</taxon>
        <taxon>Bacillales</taxon>
        <taxon>Bacillaceae</taxon>
        <taxon>Salimicrobium</taxon>
    </lineage>
</organism>
<dbReference type="EMBL" id="FTOK01000004">
    <property type="protein sequence ID" value="SIS72101.1"/>
    <property type="molecule type" value="Genomic_DNA"/>
</dbReference>
<protein>
    <submittedName>
        <fullName evidence="2">Uncharacterized protein</fullName>
    </submittedName>
</protein>
<comment type="caution">
    <text evidence="2">The sequence shown here is derived from an EMBL/GenBank/DDBJ whole genome shotgun (WGS) entry which is preliminary data.</text>
</comment>
<dbReference type="Proteomes" id="UP000199777">
    <property type="component" value="Unassembled WGS sequence"/>
</dbReference>
<keyword evidence="1" id="KW-0472">Membrane</keyword>
<keyword evidence="1" id="KW-0812">Transmembrane</keyword>
<name>A0ABY1KSN0_9BACI</name>
<reference evidence="2 3" key="1">
    <citation type="submission" date="2017-01" db="EMBL/GenBank/DDBJ databases">
        <authorList>
            <person name="Varghese N."/>
            <person name="Submissions S."/>
        </authorList>
    </citation>
    <scope>NUCLEOTIDE SEQUENCE [LARGE SCALE GENOMIC DNA]</scope>
    <source>
        <strain evidence="2 3">DSM 22782</strain>
    </source>
</reference>
<dbReference type="RefSeq" id="WP_008587288.1">
    <property type="nucleotide sequence ID" value="NZ_FTOK01000004.1"/>
</dbReference>
<proteinExistence type="predicted"/>
<feature type="transmembrane region" description="Helical" evidence="1">
    <location>
        <begin position="12"/>
        <end position="29"/>
    </location>
</feature>
<sequence>MNWPVIKDRRWMILQSTSIFLAIIALILAVNNNSYWVVFSALSMLLMVIGVDRAAKITHEKPEIAEGKHPCKRQ</sequence>
<evidence type="ECO:0000256" key="1">
    <source>
        <dbReference type="SAM" id="Phobius"/>
    </source>
</evidence>
<keyword evidence="1" id="KW-1133">Transmembrane helix</keyword>
<evidence type="ECO:0000313" key="2">
    <source>
        <dbReference type="EMBL" id="SIS72101.1"/>
    </source>
</evidence>
<feature type="transmembrane region" description="Helical" evidence="1">
    <location>
        <begin position="35"/>
        <end position="51"/>
    </location>
</feature>
<gene>
    <name evidence="2" type="ORF">SAMN05421758_104221</name>
</gene>
<keyword evidence="3" id="KW-1185">Reference proteome</keyword>
<accession>A0ABY1KSN0</accession>
<evidence type="ECO:0000313" key="3">
    <source>
        <dbReference type="Proteomes" id="UP000199777"/>
    </source>
</evidence>